<keyword evidence="4" id="KW-0997">Cell inner membrane</keyword>
<dbReference type="SUPFAM" id="SSF50156">
    <property type="entry name" value="PDZ domain-like"/>
    <property type="match status" value="1"/>
</dbReference>
<keyword evidence="2" id="KW-0813">Transport</keyword>
<dbReference type="GO" id="GO:0015031">
    <property type="term" value="P:protein transport"/>
    <property type="evidence" value="ECO:0007669"/>
    <property type="project" value="UniProtKB-KW"/>
</dbReference>
<evidence type="ECO:0000259" key="10">
    <source>
        <dbReference type="Pfam" id="PF17820"/>
    </source>
</evidence>
<dbReference type="Gene3D" id="2.30.30.830">
    <property type="match status" value="1"/>
</dbReference>
<dbReference type="EMBL" id="JACIIV010000011">
    <property type="protein sequence ID" value="MBB6227562.1"/>
    <property type="molecule type" value="Genomic_DNA"/>
</dbReference>
<keyword evidence="5" id="KW-0812">Transmembrane</keyword>
<feature type="domain" description="Type II secretion system protein GspC N-terminal" evidence="9">
    <location>
        <begin position="29"/>
        <end position="152"/>
    </location>
</feature>
<keyword evidence="7" id="KW-1133">Transmembrane helix</keyword>
<dbReference type="GO" id="GO:0005886">
    <property type="term" value="C:plasma membrane"/>
    <property type="evidence" value="ECO:0007669"/>
    <property type="project" value="UniProtKB-SubCell"/>
</dbReference>
<evidence type="ECO:0000256" key="2">
    <source>
        <dbReference type="ARBA" id="ARBA00022448"/>
    </source>
</evidence>
<evidence type="ECO:0000256" key="4">
    <source>
        <dbReference type="ARBA" id="ARBA00022519"/>
    </source>
</evidence>
<sequence>MMRGRALRQASLLPDTLPAQILRGAELALLLLAGLLLARLGWALLTPAGPFGTPRGAPALAAIDPAALGRFDPFFRTRAEAAPAAVSNLDLTLVGTRVDGASGRGSAILVLPDDTQASIGVGEEIVPGVRLVAVAFDSVTLDNGGNREELFLDQSGPVPAGASVRIDTAPRLADRPSDRPRLAADLQATPRIADGRITGFVLSTKGSGTAFAAAGLQPGDVLVSVDGAPVANLGDPAALVRRLDAGGLSVQIERGGRALSLTLDGRGAQ</sequence>
<dbReference type="InterPro" id="IPR024961">
    <property type="entry name" value="T2SS_GspC_N"/>
</dbReference>
<dbReference type="RefSeq" id="WP_184198364.1">
    <property type="nucleotide sequence ID" value="NZ_BMOX01000120.1"/>
</dbReference>
<proteinExistence type="predicted"/>
<dbReference type="AlphaFoldDB" id="A0A841LEH9"/>
<evidence type="ECO:0000256" key="6">
    <source>
        <dbReference type="ARBA" id="ARBA00022927"/>
    </source>
</evidence>
<gene>
    <name evidence="11" type="ORF">FHS79_001731</name>
</gene>
<keyword evidence="12" id="KW-1185">Reference proteome</keyword>
<protein>
    <submittedName>
        <fullName evidence="11">General secretion pathway protein C</fullName>
    </submittedName>
</protein>
<evidence type="ECO:0000256" key="7">
    <source>
        <dbReference type="ARBA" id="ARBA00022989"/>
    </source>
</evidence>
<evidence type="ECO:0000313" key="12">
    <source>
        <dbReference type="Proteomes" id="UP000538147"/>
    </source>
</evidence>
<keyword evidence="8" id="KW-0472">Membrane</keyword>
<dbReference type="Pfam" id="PF11356">
    <property type="entry name" value="T2SSC"/>
    <property type="match status" value="1"/>
</dbReference>
<evidence type="ECO:0000313" key="11">
    <source>
        <dbReference type="EMBL" id="MBB6227562.1"/>
    </source>
</evidence>
<accession>A0A841LEH9</accession>
<evidence type="ECO:0000256" key="3">
    <source>
        <dbReference type="ARBA" id="ARBA00022475"/>
    </source>
</evidence>
<evidence type="ECO:0000256" key="1">
    <source>
        <dbReference type="ARBA" id="ARBA00004533"/>
    </source>
</evidence>
<evidence type="ECO:0000256" key="8">
    <source>
        <dbReference type="ARBA" id="ARBA00023136"/>
    </source>
</evidence>
<keyword evidence="6" id="KW-0653">Protein transport</keyword>
<evidence type="ECO:0000256" key="5">
    <source>
        <dbReference type="ARBA" id="ARBA00022692"/>
    </source>
</evidence>
<name>A0A841LEH9_9SPHN</name>
<keyword evidence="3" id="KW-1003">Cell membrane</keyword>
<dbReference type="Proteomes" id="UP000538147">
    <property type="component" value="Unassembled WGS sequence"/>
</dbReference>
<comment type="subcellular location">
    <subcellularLocation>
        <location evidence="1">Cell inner membrane</location>
    </subcellularLocation>
</comment>
<evidence type="ECO:0000259" key="9">
    <source>
        <dbReference type="Pfam" id="PF11356"/>
    </source>
</evidence>
<organism evidence="11 12">
    <name type="scientific">Polymorphobacter multimanifer</name>
    <dbReference type="NCBI Taxonomy" id="1070431"/>
    <lineage>
        <taxon>Bacteria</taxon>
        <taxon>Pseudomonadati</taxon>
        <taxon>Pseudomonadota</taxon>
        <taxon>Alphaproteobacteria</taxon>
        <taxon>Sphingomonadales</taxon>
        <taxon>Sphingosinicellaceae</taxon>
        <taxon>Polymorphobacter</taxon>
    </lineage>
</organism>
<dbReference type="Pfam" id="PF17820">
    <property type="entry name" value="PDZ_6"/>
    <property type="match status" value="1"/>
</dbReference>
<dbReference type="Gene3D" id="2.30.42.10">
    <property type="match status" value="1"/>
</dbReference>
<dbReference type="InterPro" id="IPR041489">
    <property type="entry name" value="PDZ_6"/>
</dbReference>
<comment type="caution">
    <text evidence="11">The sequence shown here is derived from an EMBL/GenBank/DDBJ whole genome shotgun (WGS) entry which is preliminary data.</text>
</comment>
<feature type="domain" description="PDZ" evidence="10">
    <location>
        <begin position="208"/>
        <end position="244"/>
    </location>
</feature>
<dbReference type="InterPro" id="IPR036034">
    <property type="entry name" value="PDZ_sf"/>
</dbReference>
<reference evidence="11 12" key="1">
    <citation type="submission" date="2020-08" db="EMBL/GenBank/DDBJ databases">
        <title>Genomic Encyclopedia of Type Strains, Phase IV (KMG-IV): sequencing the most valuable type-strain genomes for metagenomic binning, comparative biology and taxonomic classification.</title>
        <authorList>
            <person name="Goeker M."/>
        </authorList>
    </citation>
    <scope>NUCLEOTIDE SEQUENCE [LARGE SCALE GENOMIC DNA]</scope>
    <source>
        <strain evidence="11 12">DSM 102189</strain>
    </source>
</reference>